<dbReference type="SUPFAM" id="SSF53850">
    <property type="entry name" value="Periplasmic binding protein-like II"/>
    <property type="match status" value="1"/>
</dbReference>
<sequence length="553" mass="62251">MRKKILSALLPLILCFTLTLPGCSADGQTAAPDRSVLPESLQSLSFEEHLDISVGYWNIEEMVKASQPDGMTRYIEELFNITLHPVSVTWSNYKERYQILSATGSLPDVFATITLSSNDNNDSATFADMIETGSIRALPEDLSSFPLLHSLLESVSYTQYMDGRYYAIPRASFMDSILGATDAAMLVRRDWMDNLGLKDPENLEEFAAMCSAFAHEDPDGNGLDDTIGYNVNNLSALGKWVILGISPECNVYSWIAEDGRFVPSWATESFKDVVAAYRRLYETGGLDPEFYSKAPNTVMEDFASGRLGALEYKSSPSSLMELKDKWDVMNDKPFEECVDVLPVFAAPDGVRYSNSSCIFWSESYISSKADDRKLERILALFEFLLSSRGQEFCHYGIEGVDYRNTKDGYQCLLDTGSESLTTTLSRKYPSDILFSGIATWGGGWEDFEENGMNELRYGGACVRLARKSALWYRDNTTQLERPYAFLIYPKESTKQFSTSQAFDAFVNCIIGSGDAVSMWEDYLEEMRSLGLEEYIDRQNENYGRQEYTSSRLP</sequence>
<dbReference type="InterPro" id="IPR050490">
    <property type="entry name" value="Bact_solute-bd_prot1"/>
</dbReference>
<evidence type="ECO:0000313" key="3">
    <source>
        <dbReference type="EMBL" id="ODM07315.1"/>
    </source>
</evidence>
<organism evidence="3 4">
    <name type="scientific">Eisenbergiella tayi</name>
    <dbReference type="NCBI Taxonomy" id="1432052"/>
    <lineage>
        <taxon>Bacteria</taxon>
        <taxon>Bacillati</taxon>
        <taxon>Bacillota</taxon>
        <taxon>Clostridia</taxon>
        <taxon>Lachnospirales</taxon>
        <taxon>Lachnospiraceae</taxon>
        <taxon>Eisenbergiella</taxon>
    </lineage>
</organism>
<comment type="caution">
    <text evidence="3">The sequence shown here is derived from an EMBL/GenBank/DDBJ whole genome shotgun (WGS) entry which is preliminary data.</text>
</comment>
<name>A0A1E3AEZ9_9FIRM</name>
<dbReference type="AlphaFoldDB" id="A0A1E3AEZ9"/>
<evidence type="ECO:0000313" key="4">
    <source>
        <dbReference type="Proteomes" id="UP000094067"/>
    </source>
</evidence>
<dbReference type="PANTHER" id="PTHR43649">
    <property type="entry name" value="ARABINOSE-BINDING PROTEIN-RELATED"/>
    <property type="match status" value="1"/>
</dbReference>
<dbReference type="PANTHER" id="PTHR43649:SF33">
    <property type="entry name" value="POLYGALACTURONAN_RHAMNOGALACTURONAN-BINDING PROTEIN YTCQ"/>
    <property type="match status" value="1"/>
</dbReference>
<proteinExistence type="predicted"/>
<feature type="chain" id="PRO_5038894618" evidence="2">
    <location>
        <begin position="25"/>
        <end position="553"/>
    </location>
</feature>
<reference evidence="3 4" key="1">
    <citation type="submission" date="2016-07" db="EMBL/GenBank/DDBJ databases">
        <title>Characterization of isolates of Eisenbergiella tayi derived from blood cultures, using whole genome sequencing.</title>
        <authorList>
            <person name="Burdz T."/>
            <person name="Wiebe D."/>
            <person name="Huynh C."/>
            <person name="Bernard K."/>
        </authorList>
    </citation>
    <scope>NUCLEOTIDE SEQUENCE [LARGE SCALE GENOMIC DNA]</scope>
    <source>
        <strain evidence="3 4">NML 110608</strain>
    </source>
</reference>
<keyword evidence="1 2" id="KW-0732">Signal</keyword>
<keyword evidence="3" id="KW-0449">Lipoprotein</keyword>
<protein>
    <submittedName>
        <fullName evidence="3">Lipoprotein LipO</fullName>
    </submittedName>
</protein>
<dbReference type="EMBL" id="MCGH01000002">
    <property type="protein sequence ID" value="ODM07315.1"/>
    <property type="molecule type" value="Genomic_DNA"/>
</dbReference>
<gene>
    <name evidence="3" type="primary">lipO_34</name>
    <name evidence="3" type="ORF">BEI61_03205</name>
</gene>
<accession>A0A1E3AEZ9</accession>
<evidence type="ECO:0000256" key="1">
    <source>
        <dbReference type="ARBA" id="ARBA00022729"/>
    </source>
</evidence>
<dbReference type="Proteomes" id="UP000094067">
    <property type="component" value="Unassembled WGS sequence"/>
</dbReference>
<evidence type="ECO:0000256" key="2">
    <source>
        <dbReference type="SAM" id="SignalP"/>
    </source>
</evidence>
<feature type="signal peptide" evidence="2">
    <location>
        <begin position="1"/>
        <end position="24"/>
    </location>
</feature>
<dbReference type="Gene3D" id="3.40.190.10">
    <property type="entry name" value="Periplasmic binding protein-like II"/>
    <property type="match status" value="2"/>
</dbReference>
<dbReference type="RefSeq" id="WP_069152990.1">
    <property type="nucleotide sequence ID" value="NZ_MCGH01000002.1"/>
</dbReference>